<feature type="region of interest" description="Disordered" evidence="1">
    <location>
        <begin position="384"/>
        <end position="407"/>
    </location>
</feature>
<feature type="region of interest" description="Disordered" evidence="1">
    <location>
        <begin position="169"/>
        <end position="198"/>
    </location>
</feature>
<feature type="compositionally biased region" description="Low complexity" evidence="1">
    <location>
        <begin position="536"/>
        <end position="545"/>
    </location>
</feature>
<reference evidence="2 3" key="1">
    <citation type="journal article" date="2019" name="Nat. Ecol. Evol.">
        <title>Megaphylogeny resolves global patterns of mushroom evolution.</title>
        <authorList>
            <person name="Varga T."/>
            <person name="Krizsan K."/>
            <person name="Foldi C."/>
            <person name="Dima B."/>
            <person name="Sanchez-Garcia M."/>
            <person name="Sanchez-Ramirez S."/>
            <person name="Szollosi G.J."/>
            <person name="Szarkandi J.G."/>
            <person name="Papp V."/>
            <person name="Albert L."/>
            <person name="Andreopoulos W."/>
            <person name="Angelini C."/>
            <person name="Antonin V."/>
            <person name="Barry K.W."/>
            <person name="Bougher N.L."/>
            <person name="Buchanan P."/>
            <person name="Buyck B."/>
            <person name="Bense V."/>
            <person name="Catcheside P."/>
            <person name="Chovatia M."/>
            <person name="Cooper J."/>
            <person name="Damon W."/>
            <person name="Desjardin D."/>
            <person name="Finy P."/>
            <person name="Geml J."/>
            <person name="Haridas S."/>
            <person name="Hughes K."/>
            <person name="Justo A."/>
            <person name="Karasinski D."/>
            <person name="Kautmanova I."/>
            <person name="Kiss B."/>
            <person name="Kocsube S."/>
            <person name="Kotiranta H."/>
            <person name="LaButti K.M."/>
            <person name="Lechner B.E."/>
            <person name="Liimatainen K."/>
            <person name="Lipzen A."/>
            <person name="Lukacs Z."/>
            <person name="Mihaltcheva S."/>
            <person name="Morgado L.N."/>
            <person name="Niskanen T."/>
            <person name="Noordeloos M.E."/>
            <person name="Ohm R.A."/>
            <person name="Ortiz-Santana B."/>
            <person name="Ovrebo C."/>
            <person name="Racz N."/>
            <person name="Riley R."/>
            <person name="Savchenko A."/>
            <person name="Shiryaev A."/>
            <person name="Soop K."/>
            <person name="Spirin V."/>
            <person name="Szebenyi C."/>
            <person name="Tomsovsky M."/>
            <person name="Tulloss R.E."/>
            <person name="Uehling J."/>
            <person name="Grigoriev I.V."/>
            <person name="Vagvolgyi C."/>
            <person name="Papp T."/>
            <person name="Martin F.M."/>
            <person name="Miettinen O."/>
            <person name="Hibbett D.S."/>
            <person name="Nagy L.G."/>
        </authorList>
    </citation>
    <scope>NUCLEOTIDE SEQUENCE [LARGE SCALE GENOMIC DNA]</scope>
    <source>
        <strain evidence="2 3">CBS 121175</strain>
    </source>
</reference>
<protein>
    <submittedName>
        <fullName evidence="2">Uncharacterized protein</fullName>
    </submittedName>
</protein>
<feature type="region of interest" description="Disordered" evidence="1">
    <location>
        <begin position="637"/>
        <end position="682"/>
    </location>
</feature>
<feature type="compositionally biased region" description="Low complexity" evidence="1">
    <location>
        <begin position="658"/>
        <end position="667"/>
    </location>
</feature>
<feature type="compositionally biased region" description="Low complexity" evidence="1">
    <location>
        <begin position="169"/>
        <end position="181"/>
    </location>
</feature>
<feature type="region of interest" description="Disordered" evidence="1">
    <location>
        <begin position="44"/>
        <end position="68"/>
    </location>
</feature>
<proteinExistence type="predicted"/>
<feature type="region of interest" description="Disordered" evidence="1">
    <location>
        <begin position="513"/>
        <end position="603"/>
    </location>
</feature>
<sequence>MNRMPSDSITLSRAAILERKARTPTVRRRASTIKSKPLRIIIEDEDESSSCSRSASPMTGYQSGSSACGSQSLGLKARRRHFNLSPSEIQIARDFVGICDDQNISDGEDRLLLVPPSSARMPRTPSPVPSPNSFTLTFTETAYTFPHPPIPTPSSRRIESFCSSPTFSGSSCSGSSPSSNSAGLPPTPSSSDDEFFQLPSPRFNPRRAAISQISPLVIRKHTPSIVPVIEMATSEFQDVFMSSEKTDYQSFSLSPYIYESSDDCYEAESEAESDSEWYSNELSKVVTLAAPLSSSQNARPDSMLQLQPTSAASKRESMVLPVAYSSNQLDPVLPSKKRVSRRSLIPKYPPPPVPTSPKPKHLRSLSNIPADPFSPSDSYMSFSQMMARSPAPSPSRPPPRNSVPADFAFDDDTNSDFSFALYEVDIDGPLPRIATPVSSAYSQSSFALSESDFGSPLDQAEFDLDCEYPMMLPLSLPGTPVDLEADIVQELRMRGMASPVASPLPVVPEERELGIEERPRTPVQLHDDAWSFSTRSPAPSSASSPYREERVLKSKWSSSTLASVREEHERRSSTNKLRSYFGASPTKKGRTSPSAAAANVASKKLPATPLSPMAFITAGKKKRTSTGRRDSEDFRIMGHGVGVRRRGSVSTISDAGSEETTSSTSSSGLRRKPIPVELFMRR</sequence>
<keyword evidence="3" id="KW-1185">Reference proteome</keyword>
<name>A0A5C3KJP4_COPMA</name>
<dbReference type="EMBL" id="ML210302">
    <property type="protein sequence ID" value="TFK20384.1"/>
    <property type="molecule type" value="Genomic_DNA"/>
</dbReference>
<dbReference type="AlphaFoldDB" id="A0A5C3KJP4"/>
<feature type="compositionally biased region" description="Polar residues" evidence="1">
    <location>
        <begin position="51"/>
        <end position="68"/>
    </location>
</feature>
<feature type="compositionally biased region" description="Basic and acidic residues" evidence="1">
    <location>
        <begin position="513"/>
        <end position="529"/>
    </location>
</feature>
<accession>A0A5C3KJP4</accession>
<dbReference type="OrthoDB" id="2692698at2759"/>
<organism evidence="2 3">
    <name type="scientific">Coprinopsis marcescibilis</name>
    <name type="common">Agaric fungus</name>
    <name type="synonym">Psathyrella marcescibilis</name>
    <dbReference type="NCBI Taxonomy" id="230819"/>
    <lineage>
        <taxon>Eukaryota</taxon>
        <taxon>Fungi</taxon>
        <taxon>Dikarya</taxon>
        <taxon>Basidiomycota</taxon>
        <taxon>Agaricomycotina</taxon>
        <taxon>Agaricomycetes</taxon>
        <taxon>Agaricomycetidae</taxon>
        <taxon>Agaricales</taxon>
        <taxon>Agaricineae</taxon>
        <taxon>Psathyrellaceae</taxon>
        <taxon>Coprinopsis</taxon>
    </lineage>
</organism>
<evidence type="ECO:0000313" key="2">
    <source>
        <dbReference type="EMBL" id="TFK20384.1"/>
    </source>
</evidence>
<feature type="compositionally biased region" description="Pro residues" evidence="1">
    <location>
        <begin position="347"/>
        <end position="357"/>
    </location>
</feature>
<feature type="compositionally biased region" description="Pro residues" evidence="1">
    <location>
        <begin position="391"/>
        <end position="401"/>
    </location>
</feature>
<feature type="region of interest" description="Disordered" evidence="1">
    <location>
        <begin position="293"/>
        <end position="312"/>
    </location>
</feature>
<dbReference type="Proteomes" id="UP000307440">
    <property type="component" value="Unassembled WGS sequence"/>
</dbReference>
<evidence type="ECO:0000256" key="1">
    <source>
        <dbReference type="SAM" id="MobiDB-lite"/>
    </source>
</evidence>
<evidence type="ECO:0000313" key="3">
    <source>
        <dbReference type="Proteomes" id="UP000307440"/>
    </source>
</evidence>
<gene>
    <name evidence="2" type="ORF">FA15DRAFT_625481</name>
</gene>
<feature type="region of interest" description="Disordered" evidence="1">
    <location>
        <begin position="331"/>
        <end position="369"/>
    </location>
</feature>